<dbReference type="CDD" id="cd05379">
    <property type="entry name" value="CAP_bacterial"/>
    <property type="match status" value="1"/>
</dbReference>
<evidence type="ECO:0000313" key="7">
    <source>
        <dbReference type="EMBL" id="OGG24275.1"/>
    </source>
</evidence>
<comment type="subcellular location">
    <subcellularLocation>
        <location evidence="1">Membrane</location>
        <topology evidence="1">Multi-pass membrane protein</topology>
    </subcellularLocation>
</comment>
<keyword evidence="3 5" id="KW-1133">Transmembrane helix</keyword>
<dbReference type="STRING" id="1798392.A3A79_03755"/>
<gene>
    <name evidence="7" type="ORF">A3A79_03755</name>
</gene>
<dbReference type="Pfam" id="PF02674">
    <property type="entry name" value="Colicin_V"/>
    <property type="match status" value="1"/>
</dbReference>
<evidence type="ECO:0000256" key="3">
    <source>
        <dbReference type="ARBA" id="ARBA00022989"/>
    </source>
</evidence>
<dbReference type="InterPro" id="IPR035940">
    <property type="entry name" value="CAP_sf"/>
</dbReference>
<dbReference type="GO" id="GO:0016020">
    <property type="term" value="C:membrane"/>
    <property type="evidence" value="ECO:0007669"/>
    <property type="project" value="UniProtKB-SubCell"/>
</dbReference>
<dbReference type="PANTHER" id="PTHR31157">
    <property type="entry name" value="SCP DOMAIN-CONTAINING PROTEIN"/>
    <property type="match status" value="1"/>
</dbReference>
<feature type="domain" description="SCP" evidence="6">
    <location>
        <begin position="205"/>
        <end position="320"/>
    </location>
</feature>
<dbReference type="Proteomes" id="UP000178759">
    <property type="component" value="Unassembled WGS sequence"/>
</dbReference>
<evidence type="ECO:0000256" key="5">
    <source>
        <dbReference type="SAM" id="Phobius"/>
    </source>
</evidence>
<dbReference type="AlphaFoldDB" id="A0A1F6AHU8"/>
<evidence type="ECO:0000256" key="2">
    <source>
        <dbReference type="ARBA" id="ARBA00022692"/>
    </source>
</evidence>
<dbReference type="Pfam" id="PF00188">
    <property type="entry name" value="CAP"/>
    <property type="match status" value="1"/>
</dbReference>
<dbReference type="EMBL" id="MFJV01000001">
    <property type="protein sequence ID" value="OGG24275.1"/>
    <property type="molecule type" value="Genomic_DNA"/>
</dbReference>
<evidence type="ECO:0000313" key="8">
    <source>
        <dbReference type="Proteomes" id="UP000178759"/>
    </source>
</evidence>
<dbReference type="SUPFAM" id="SSF55797">
    <property type="entry name" value="PR-1-like"/>
    <property type="match status" value="1"/>
</dbReference>
<protein>
    <recommendedName>
        <fullName evidence="6">SCP domain-containing protein</fullName>
    </recommendedName>
</protein>
<proteinExistence type="predicted"/>
<feature type="transmembrane region" description="Helical" evidence="5">
    <location>
        <begin position="63"/>
        <end position="84"/>
    </location>
</feature>
<feature type="transmembrane region" description="Helical" evidence="5">
    <location>
        <begin position="104"/>
        <end position="128"/>
    </location>
</feature>
<name>A0A1F6AHU8_9BACT</name>
<sequence length="322" mass="35717">MNFNWIDWTIVAVVFYYLISGWQTGLIYLSLNLFSFLGSLWFAVKFHAPVGGFLTEKFGIPEIWTTVLGYVVVAIIAEALLSEIGNWFIVKIPKKYFTSKANQWLGALLATLNGIVIVTFILLVILALPLRGSIKKDISTSIIGKTLVKYAESYGGGVKSLLEEVSAEARKFLTIQPRSTERIELDVAPEKSELTIDEISENRMVELVNSERAKVGAPALIIDMKITAVARAHSRDMFERAYFSHISPEGTDVGDRLSAGGVSFTYAGENLAYAPDLPTAHQGLMDSEEHRRNILDPEFRRIGIGVIDGGIYGKIFTQNFTN</sequence>
<evidence type="ECO:0000256" key="4">
    <source>
        <dbReference type="ARBA" id="ARBA00023136"/>
    </source>
</evidence>
<dbReference type="InterPro" id="IPR014044">
    <property type="entry name" value="CAP_dom"/>
</dbReference>
<keyword evidence="2 5" id="KW-0812">Transmembrane</keyword>
<dbReference type="Gene3D" id="3.40.33.10">
    <property type="entry name" value="CAP"/>
    <property type="match status" value="1"/>
</dbReference>
<dbReference type="PANTHER" id="PTHR31157:SF1">
    <property type="entry name" value="SCP DOMAIN-CONTAINING PROTEIN"/>
    <property type="match status" value="1"/>
</dbReference>
<accession>A0A1F6AHU8</accession>
<reference evidence="7 8" key="1">
    <citation type="journal article" date="2016" name="Nat. Commun.">
        <title>Thousands of microbial genomes shed light on interconnected biogeochemical processes in an aquifer system.</title>
        <authorList>
            <person name="Anantharaman K."/>
            <person name="Brown C.T."/>
            <person name="Hug L.A."/>
            <person name="Sharon I."/>
            <person name="Castelle C.J."/>
            <person name="Probst A.J."/>
            <person name="Thomas B.C."/>
            <person name="Singh A."/>
            <person name="Wilkins M.J."/>
            <person name="Karaoz U."/>
            <person name="Brodie E.L."/>
            <person name="Williams K.H."/>
            <person name="Hubbard S.S."/>
            <person name="Banfield J.F."/>
        </authorList>
    </citation>
    <scope>NUCLEOTIDE SEQUENCE [LARGE SCALE GENOMIC DNA]</scope>
</reference>
<keyword evidence="4 5" id="KW-0472">Membrane</keyword>
<comment type="caution">
    <text evidence="7">The sequence shown here is derived from an EMBL/GenBank/DDBJ whole genome shotgun (WGS) entry which is preliminary data.</text>
</comment>
<dbReference type="GO" id="GO:0009403">
    <property type="term" value="P:toxin biosynthetic process"/>
    <property type="evidence" value="ECO:0007669"/>
    <property type="project" value="InterPro"/>
</dbReference>
<evidence type="ECO:0000256" key="1">
    <source>
        <dbReference type="ARBA" id="ARBA00004141"/>
    </source>
</evidence>
<organism evidence="7 8">
    <name type="scientific">Candidatus Gottesmanbacteria bacterium RIFCSPLOWO2_01_FULL_43_11b</name>
    <dbReference type="NCBI Taxonomy" id="1798392"/>
    <lineage>
        <taxon>Bacteria</taxon>
        <taxon>Candidatus Gottesmaniibacteriota</taxon>
    </lineage>
</organism>
<dbReference type="InterPro" id="IPR003825">
    <property type="entry name" value="Colicin-V_CvpA"/>
</dbReference>
<evidence type="ECO:0000259" key="6">
    <source>
        <dbReference type="Pfam" id="PF00188"/>
    </source>
</evidence>